<dbReference type="GO" id="GO:0020037">
    <property type="term" value="F:heme binding"/>
    <property type="evidence" value="ECO:0007669"/>
    <property type="project" value="InterPro"/>
</dbReference>
<evidence type="ECO:0008006" key="11">
    <source>
        <dbReference type="Google" id="ProtNLM"/>
    </source>
</evidence>
<feature type="binding site" description="axial binding residue" evidence="7">
    <location>
        <position position="500"/>
    </location>
    <ligand>
        <name>heme</name>
        <dbReference type="ChEBI" id="CHEBI:30413"/>
    </ligand>
    <ligandPart>
        <name>Fe</name>
        <dbReference type="ChEBI" id="CHEBI:18248"/>
    </ligandPart>
</feature>
<dbReference type="GO" id="GO:0004497">
    <property type="term" value="F:monooxygenase activity"/>
    <property type="evidence" value="ECO:0007669"/>
    <property type="project" value="InterPro"/>
</dbReference>
<keyword evidence="6 7" id="KW-0408">Iron</keyword>
<organism evidence="9 10">
    <name type="scientific">Cladophialophora chaetospira</name>
    <dbReference type="NCBI Taxonomy" id="386627"/>
    <lineage>
        <taxon>Eukaryota</taxon>
        <taxon>Fungi</taxon>
        <taxon>Dikarya</taxon>
        <taxon>Ascomycota</taxon>
        <taxon>Pezizomycotina</taxon>
        <taxon>Eurotiomycetes</taxon>
        <taxon>Chaetothyriomycetidae</taxon>
        <taxon>Chaetothyriales</taxon>
        <taxon>Herpotrichiellaceae</taxon>
        <taxon>Cladophialophora</taxon>
    </lineage>
</organism>
<comment type="similarity">
    <text evidence="3">Belongs to the cytochrome P450 family.</text>
</comment>
<dbReference type="InterPro" id="IPR001128">
    <property type="entry name" value="Cyt_P450"/>
</dbReference>
<dbReference type="Gene3D" id="1.10.630.10">
    <property type="entry name" value="Cytochrome P450"/>
    <property type="match status" value="1"/>
</dbReference>
<comment type="subcellular location">
    <subcellularLocation>
        <location evidence="2">Endoplasmic reticulum membrane</location>
        <topology evidence="2">Single-pass membrane protein</topology>
    </subcellularLocation>
</comment>
<evidence type="ECO:0000256" key="3">
    <source>
        <dbReference type="ARBA" id="ARBA00010617"/>
    </source>
</evidence>
<sequence>MANVSDQDRGDSGSSTLQDAFRRLFTTSSRLQFMYTISDAVLFASLLQRVLFKQKKYKLFPGWAAIEIALTGYVISRGGLSRQIYSAIRRRGGSLFGLTSTHQVLINLPDVDRVMSQAHHTLSTEPLQYTLTTRVFGATDTPELKQKFEDCAKDLLKPVAQVFSNDANAAAALEKSCIPKKAASFVTFSSDVEKMKRWELSAGTRVITPDSLGKPGAVEANLQSLSRDFGACIAVSQLYGKDFLARNEKLLDDFWTFDNDLFPLMLVGIPIWAPFKIVRDGVAARSRLNQALEGLYRRIDQFQKGQAVDFGADLSDISSVALGRNMVYNRHNWSFKDRGGGDLALLWGQNANTQPLLFWFLVYVYSTLGLLARIREEIAPYVPISKSASPEIASIDLPALSHDCVLTKACLFETYRLANEAASIRYVARPITVNDGDLKHELKPGTFVSAPHSLIQRDPLVYADPDRFIPDRFVEVDPESGKLVARYGRLKPWGSGTAQCKGRPFAEKEILMLGSAIISLWNIAPAGGTWKLPAMVPGTGVEKPVEDIRVVITRRVF</sequence>
<dbReference type="CDD" id="cd11040">
    <property type="entry name" value="CYP7_CYP8-like"/>
    <property type="match status" value="1"/>
</dbReference>
<feature type="transmembrane region" description="Helical" evidence="8">
    <location>
        <begin position="59"/>
        <end position="76"/>
    </location>
</feature>
<gene>
    <name evidence="9" type="ORF">H2200_001558</name>
</gene>
<evidence type="ECO:0000256" key="5">
    <source>
        <dbReference type="ARBA" id="ARBA00022723"/>
    </source>
</evidence>
<dbReference type="Proteomes" id="UP001172673">
    <property type="component" value="Unassembled WGS sequence"/>
</dbReference>
<dbReference type="InterPro" id="IPR002403">
    <property type="entry name" value="Cyt_P450_E_grp-IV"/>
</dbReference>
<dbReference type="PRINTS" id="PR00465">
    <property type="entry name" value="EP450IV"/>
</dbReference>
<evidence type="ECO:0000256" key="6">
    <source>
        <dbReference type="ARBA" id="ARBA00023004"/>
    </source>
</evidence>
<name>A0AA38XL82_9EURO</name>
<accession>A0AA38XL82</accession>
<evidence type="ECO:0000313" key="9">
    <source>
        <dbReference type="EMBL" id="KAJ9615483.1"/>
    </source>
</evidence>
<keyword evidence="4" id="KW-0444">Lipid biosynthesis</keyword>
<dbReference type="GO" id="GO:0005506">
    <property type="term" value="F:iron ion binding"/>
    <property type="evidence" value="ECO:0007669"/>
    <property type="project" value="InterPro"/>
</dbReference>
<keyword evidence="5 7" id="KW-0479">Metal-binding</keyword>
<evidence type="ECO:0000256" key="7">
    <source>
        <dbReference type="PIRSR" id="PIRSR602403-1"/>
    </source>
</evidence>
<evidence type="ECO:0000313" key="10">
    <source>
        <dbReference type="Proteomes" id="UP001172673"/>
    </source>
</evidence>
<keyword evidence="8" id="KW-0472">Membrane</keyword>
<keyword evidence="7" id="KW-0349">Heme</keyword>
<dbReference type="EMBL" id="JAPDRK010000002">
    <property type="protein sequence ID" value="KAJ9615483.1"/>
    <property type="molecule type" value="Genomic_DNA"/>
</dbReference>
<dbReference type="Pfam" id="PF00067">
    <property type="entry name" value="p450"/>
    <property type="match status" value="1"/>
</dbReference>
<protein>
    <recommendedName>
        <fullName evidence="11">Cytochrome P450</fullName>
    </recommendedName>
</protein>
<evidence type="ECO:0000256" key="2">
    <source>
        <dbReference type="ARBA" id="ARBA00004389"/>
    </source>
</evidence>
<keyword evidence="8" id="KW-1133">Transmembrane helix</keyword>
<reference evidence="9" key="1">
    <citation type="submission" date="2022-10" db="EMBL/GenBank/DDBJ databases">
        <title>Culturing micro-colonial fungi from biological soil crusts in the Mojave desert and describing Neophaeococcomyces mojavensis, and introducing the new genera and species Taxawa tesnikishii.</title>
        <authorList>
            <person name="Kurbessoian T."/>
            <person name="Stajich J.E."/>
        </authorList>
    </citation>
    <scope>NUCLEOTIDE SEQUENCE</scope>
    <source>
        <strain evidence="9">TK_41</strain>
    </source>
</reference>
<evidence type="ECO:0000256" key="4">
    <source>
        <dbReference type="ARBA" id="ARBA00022516"/>
    </source>
</evidence>
<keyword evidence="10" id="KW-1185">Reference proteome</keyword>
<dbReference type="InterPro" id="IPR036396">
    <property type="entry name" value="Cyt_P450_sf"/>
</dbReference>
<keyword evidence="8" id="KW-0812">Transmembrane</keyword>
<comment type="cofactor">
    <cofactor evidence="1 7">
        <name>heme</name>
        <dbReference type="ChEBI" id="CHEBI:30413"/>
    </cofactor>
</comment>
<keyword evidence="4" id="KW-0443">Lipid metabolism</keyword>
<proteinExistence type="inferred from homology"/>
<dbReference type="GO" id="GO:0005789">
    <property type="term" value="C:endoplasmic reticulum membrane"/>
    <property type="evidence" value="ECO:0007669"/>
    <property type="project" value="UniProtKB-SubCell"/>
</dbReference>
<evidence type="ECO:0000256" key="8">
    <source>
        <dbReference type="SAM" id="Phobius"/>
    </source>
</evidence>
<dbReference type="AlphaFoldDB" id="A0AA38XL82"/>
<dbReference type="SUPFAM" id="SSF48264">
    <property type="entry name" value="Cytochrome P450"/>
    <property type="match status" value="1"/>
</dbReference>
<dbReference type="PANTHER" id="PTHR24306">
    <property type="match status" value="1"/>
</dbReference>
<dbReference type="PANTHER" id="PTHR24306:SF8">
    <property type="entry name" value="P450, PUTATIVE (EUROFUNG)-RELATED"/>
    <property type="match status" value="1"/>
</dbReference>
<dbReference type="GO" id="GO:0016705">
    <property type="term" value="F:oxidoreductase activity, acting on paired donors, with incorporation or reduction of molecular oxygen"/>
    <property type="evidence" value="ECO:0007669"/>
    <property type="project" value="InterPro"/>
</dbReference>
<evidence type="ECO:0000256" key="1">
    <source>
        <dbReference type="ARBA" id="ARBA00001971"/>
    </source>
</evidence>
<comment type="caution">
    <text evidence="9">The sequence shown here is derived from an EMBL/GenBank/DDBJ whole genome shotgun (WGS) entry which is preliminary data.</text>
</comment>